<dbReference type="InterPro" id="IPR011989">
    <property type="entry name" value="ARM-like"/>
</dbReference>
<protein>
    <submittedName>
        <fullName evidence="1">Uncharacterized protein</fullName>
    </submittedName>
</protein>
<keyword evidence="2" id="KW-1185">Reference proteome</keyword>
<dbReference type="InterPro" id="IPR013284">
    <property type="entry name" value="Beta-catenin"/>
</dbReference>
<sequence>MDPHGNYSANGSLIMDSAMPACSQPLQQQSGGFHNRPINQPMYSKSSASNPAAVIKTRQAINLGQARIGQWIGQYGFTHQRPPSNAPSVISAISNSSGMTNMSNVTALSVMTDLDAQLSRMFINESSQQENYSPRYYAEEIARLLVVIRESAMARRWDDLTRFCSDLVDRLQFGLASPEVVQQYLTHLVVQMHGLVTWQDTPPKVVGMACRALLLIVNRVSFGAYEIWRFDVGLRSMLPLRLIQLLMPGAPGIDEYVGQVVALISGILRVDRETPHANRILKYFMNAWRNKETVACLLNIIAKLKQEVLVQRITISVFNHIITRQDALQRFAFEKGALQIFLEILKNPEDEEVLFICARALRKFIHASEGSDGYGIAIYRLQGVRICANLLTHGSTRLLQEMLKLIWNLAPLIPADEPAAEAIVQPVLRLLGTSDAVVVDFVAKILDVLSEHKKFKQIILNHGAPNRPKAIDELFSTLQMVQPPMTQTVDYPEALKIFDSQRLGICATLSHLLHGDDPDCQAQAIALICDEDDHQRYALRYNWILTGHLQYGKRDLKACIMLVSVIHSIIAQKGVPYLLKFAFGASPLPSIAVLLLDIYHYYTSQYIHEKQEPRQPKQGELLSLLTMLNHLVWRCAQHPNYAAEMAPGFNSVERSQINPQTQMNWDELLTSTGGRQVLLGWFRLADKLIETTKSTKCCNHTRVFLNTVSKAHAAYPDLAGAAEALLHRYSANIGR</sequence>
<dbReference type="GO" id="GO:0045296">
    <property type="term" value="F:cadherin binding"/>
    <property type="evidence" value="ECO:0007669"/>
    <property type="project" value="InterPro"/>
</dbReference>
<feature type="non-terminal residue" evidence="1">
    <location>
        <position position="1"/>
    </location>
</feature>
<dbReference type="Gene3D" id="1.25.10.10">
    <property type="entry name" value="Leucine-rich Repeat Variant"/>
    <property type="match status" value="1"/>
</dbReference>
<dbReference type="InterPro" id="IPR016024">
    <property type="entry name" value="ARM-type_fold"/>
</dbReference>
<dbReference type="EMBL" id="CATQJA010002662">
    <property type="protein sequence ID" value="CAJ0581053.1"/>
    <property type="molecule type" value="Genomic_DNA"/>
</dbReference>
<reference evidence="1" key="1">
    <citation type="submission" date="2023-06" db="EMBL/GenBank/DDBJ databases">
        <authorList>
            <person name="Delattre M."/>
        </authorList>
    </citation>
    <scope>NUCLEOTIDE SEQUENCE</scope>
    <source>
        <strain evidence="1">AF72</strain>
    </source>
</reference>
<dbReference type="PANTHER" id="PTHR45976">
    <property type="entry name" value="ARMADILLO SEGMENT POLARITY PROTEIN"/>
    <property type="match status" value="1"/>
</dbReference>
<evidence type="ECO:0000313" key="1">
    <source>
        <dbReference type="EMBL" id="CAJ0581053.1"/>
    </source>
</evidence>
<name>A0AA36D4R2_9BILA</name>
<dbReference type="AlphaFoldDB" id="A0AA36D4R2"/>
<dbReference type="Proteomes" id="UP001177023">
    <property type="component" value="Unassembled WGS sequence"/>
</dbReference>
<dbReference type="GO" id="GO:0007155">
    <property type="term" value="P:cell adhesion"/>
    <property type="evidence" value="ECO:0007669"/>
    <property type="project" value="InterPro"/>
</dbReference>
<organism evidence="1 2">
    <name type="scientific">Mesorhabditis spiculigera</name>
    <dbReference type="NCBI Taxonomy" id="96644"/>
    <lineage>
        <taxon>Eukaryota</taxon>
        <taxon>Metazoa</taxon>
        <taxon>Ecdysozoa</taxon>
        <taxon>Nematoda</taxon>
        <taxon>Chromadorea</taxon>
        <taxon>Rhabditida</taxon>
        <taxon>Rhabditina</taxon>
        <taxon>Rhabditomorpha</taxon>
        <taxon>Rhabditoidea</taxon>
        <taxon>Rhabditidae</taxon>
        <taxon>Mesorhabditinae</taxon>
        <taxon>Mesorhabditis</taxon>
    </lineage>
</organism>
<proteinExistence type="predicted"/>
<accession>A0AA36D4R2</accession>
<comment type="caution">
    <text evidence="1">The sequence shown here is derived from an EMBL/GenBank/DDBJ whole genome shotgun (WGS) entry which is preliminary data.</text>
</comment>
<dbReference type="SUPFAM" id="SSF48371">
    <property type="entry name" value="ARM repeat"/>
    <property type="match status" value="1"/>
</dbReference>
<evidence type="ECO:0000313" key="2">
    <source>
        <dbReference type="Proteomes" id="UP001177023"/>
    </source>
</evidence>
<gene>
    <name evidence="1" type="ORF">MSPICULIGERA_LOCUS19222</name>
</gene>